<evidence type="ECO:0000256" key="1">
    <source>
        <dbReference type="ARBA" id="ARBA00004236"/>
    </source>
</evidence>
<keyword evidence="3" id="KW-0813">Transport</keyword>
<keyword evidence="4" id="KW-1003">Cell membrane</keyword>
<evidence type="ECO:0000256" key="8">
    <source>
        <dbReference type="ARBA" id="ARBA00023136"/>
    </source>
</evidence>
<keyword evidence="6" id="KW-0067">ATP-binding</keyword>
<comment type="subcellular location">
    <subcellularLocation>
        <location evidence="1">Cell membrane</location>
    </subcellularLocation>
</comment>
<keyword evidence="5" id="KW-0547">Nucleotide-binding</keyword>
<comment type="caution">
    <text evidence="10">The sequence shown here is derived from an EMBL/GenBank/DDBJ whole genome shotgun (WGS) entry which is preliminary data.</text>
</comment>
<dbReference type="InterPro" id="IPR050763">
    <property type="entry name" value="ABC_transporter_ATP-binding"/>
</dbReference>
<evidence type="ECO:0000313" key="11">
    <source>
        <dbReference type="Proteomes" id="UP000078287"/>
    </source>
</evidence>
<evidence type="ECO:0000256" key="7">
    <source>
        <dbReference type="ARBA" id="ARBA00022967"/>
    </source>
</evidence>
<dbReference type="PANTHER" id="PTHR42711">
    <property type="entry name" value="ABC TRANSPORTER ATP-BINDING PROTEIN"/>
    <property type="match status" value="1"/>
</dbReference>
<dbReference type="Gene3D" id="3.40.50.300">
    <property type="entry name" value="P-loop containing nucleotide triphosphate hydrolases"/>
    <property type="match status" value="1"/>
</dbReference>
<evidence type="ECO:0000313" key="10">
    <source>
        <dbReference type="EMBL" id="OAN47247.1"/>
    </source>
</evidence>
<evidence type="ECO:0000256" key="4">
    <source>
        <dbReference type="ARBA" id="ARBA00022475"/>
    </source>
</evidence>
<protein>
    <submittedName>
        <fullName evidence="10">ABC transporter</fullName>
    </submittedName>
</protein>
<name>A0A178MGH2_9CHLR</name>
<evidence type="ECO:0000256" key="3">
    <source>
        <dbReference type="ARBA" id="ARBA00022448"/>
    </source>
</evidence>
<dbReference type="InterPro" id="IPR003439">
    <property type="entry name" value="ABC_transporter-like_ATP-bd"/>
</dbReference>
<dbReference type="RefSeq" id="WP_066784140.1">
    <property type="nucleotide sequence ID" value="NZ_LWQS01000038.1"/>
</dbReference>
<dbReference type="Proteomes" id="UP000078287">
    <property type="component" value="Unassembled WGS sequence"/>
</dbReference>
<keyword evidence="11" id="KW-1185">Reference proteome</keyword>
<dbReference type="InterPro" id="IPR027417">
    <property type="entry name" value="P-loop_NTPase"/>
</dbReference>
<keyword evidence="7" id="KW-1278">Translocase</keyword>
<dbReference type="AlphaFoldDB" id="A0A178MGH2"/>
<accession>A0A178MGH2</accession>
<dbReference type="GO" id="GO:0016887">
    <property type="term" value="F:ATP hydrolysis activity"/>
    <property type="evidence" value="ECO:0007669"/>
    <property type="project" value="InterPro"/>
</dbReference>
<dbReference type="PANTHER" id="PTHR42711:SF5">
    <property type="entry name" value="ABC TRANSPORTER ATP-BINDING PROTEIN NATA"/>
    <property type="match status" value="1"/>
</dbReference>
<evidence type="ECO:0000256" key="2">
    <source>
        <dbReference type="ARBA" id="ARBA00005417"/>
    </source>
</evidence>
<dbReference type="InterPro" id="IPR017871">
    <property type="entry name" value="ABC_transporter-like_CS"/>
</dbReference>
<evidence type="ECO:0000256" key="6">
    <source>
        <dbReference type="ARBA" id="ARBA00022840"/>
    </source>
</evidence>
<keyword evidence="8" id="KW-0472">Membrane</keyword>
<sequence length="315" mass="34637">MIEAIHLNKQFGDFVAVRDLNLVVEPGELVALLGPNGAGKTTTVRMLAAILPPSSGQARICGYDVVRDAQRVRGMVGLLTEYPGLYGRMAALEYLAFFGALLGLDATQCRQRSEALLRQFGLWEVRDRNLESFSKGMRQKMALIRAMIHDPPVLFLDEPTTAMDPQSARTVRDAIGELRSAKRSILLTTHNLSEAEELADRIAIIRGGQIIAAGPFAELSRQLLGDPAFELTLARPVDQDRALAIVRNLVAAEAVGNDRLVWQTAEPHVLNPAILNRLIEAGIGVYSLSEQPRRLEDLYLRIVAEDEAAPALRTR</sequence>
<dbReference type="STRING" id="1707952.A6A03_00435"/>
<dbReference type="GO" id="GO:0005524">
    <property type="term" value="F:ATP binding"/>
    <property type="evidence" value="ECO:0007669"/>
    <property type="project" value="UniProtKB-KW"/>
</dbReference>
<evidence type="ECO:0000259" key="9">
    <source>
        <dbReference type="PROSITE" id="PS50893"/>
    </source>
</evidence>
<dbReference type="EMBL" id="LWQS01000038">
    <property type="protein sequence ID" value="OAN47247.1"/>
    <property type="molecule type" value="Genomic_DNA"/>
</dbReference>
<dbReference type="Pfam" id="PF00005">
    <property type="entry name" value="ABC_tran"/>
    <property type="match status" value="1"/>
</dbReference>
<dbReference type="InterPro" id="IPR003593">
    <property type="entry name" value="AAA+_ATPase"/>
</dbReference>
<dbReference type="PROSITE" id="PS00211">
    <property type="entry name" value="ABC_TRANSPORTER_1"/>
    <property type="match status" value="1"/>
</dbReference>
<organism evidence="10 11">
    <name type="scientific">Chloroflexus islandicus</name>
    <dbReference type="NCBI Taxonomy" id="1707952"/>
    <lineage>
        <taxon>Bacteria</taxon>
        <taxon>Bacillati</taxon>
        <taxon>Chloroflexota</taxon>
        <taxon>Chloroflexia</taxon>
        <taxon>Chloroflexales</taxon>
        <taxon>Chloroflexineae</taxon>
        <taxon>Chloroflexaceae</taxon>
        <taxon>Chloroflexus</taxon>
    </lineage>
</organism>
<dbReference type="SMART" id="SM00382">
    <property type="entry name" value="AAA"/>
    <property type="match status" value="1"/>
</dbReference>
<comment type="similarity">
    <text evidence="2">Belongs to the ABC transporter superfamily.</text>
</comment>
<dbReference type="FunFam" id="3.40.50.300:FF:000589">
    <property type="entry name" value="ABC transporter, ATP-binding subunit"/>
    <property type="match status" value="1"/>
</dbReference>
<dbReference type="SUPFAM" id="SSF52540">
    <property type="entry name" value="P-loop containing nucleoside triphosphate hydrolases"/>
    <property type="match status" value="1"/>
</dbReference>
<dbReference type="OrthoDB" id="9804819at2"/>
<reference evidence="10 11" key="1">
    <citation type="submission" date="2016-04" db="EMBL/GenBank/DDBJ databases">
        <title>Chloroflexus islandicus sp. nov., a thermophilic filamentous anoxygenic phototrophic bacterium from geyser Strokkur (Iceland).</title>
        <authorList>
            <person name="Gaisin V.A."/>
            <person name="Kalashnikov A.M."/>
            <person name="Sukhacheva M.V."/>
            <person name="Grouzdev D.S."/>
            <person name="Ivanov T.M."/>
            <person name="Kuznetsov B."/>
            <person name="Gorlenko V.M."/>
        </authorList>
    </citation>
    <scope>NUCLEOTIDE SEQUENCE [LARGE SCALE GENOMIC DNA]</scope>
    <source>
        <strain evidence="11">isl-2</strain>
    </source>
</reference>
<gene>
    <name evidence="10" type="ORF">A6A03_00435</name>
</gene>
<proteinExistence type="inferred from homology"/>
<evidence type="ECO:0000256" key="5">
    <source>
        <dbReference type="ARBA" id="ARBA00022741"/>
    </source>
</evidence>
<dbReference type="PROSITE" id="PS50893">
    <property type="entry name" value="ABC_TRANSPORTER_2"/>
    <property type="match status" value="1"/>
</dbReference>
<dbReference type="GO" id="GO:0005886">
    <property type="term" value="C:plasma membrane"/>
    <property type="evidence" value="ECO:0007669"/>
    <property type="project" value="UniProtKB-SubCell"/>
</dbReference>
<feature type="domain" description="ABC transporter" evidence="9">
    <location>
        <begin position="2"/>
        <end position="232"/>
    </location>
</feature>